<dbReference type="SUPFAM" id="SSF47699">
    <property type="entry name" value="Bifunctional inhibitor/lipid-transfer protein/seed storage 2S albumin"/>
    <property type="match status" value="1"/>
</dbReference>
<accession>A0ABR2B2G0</accession>
<dbReference type="CDD" id="cd01958">
    <property type="entry name" value="HPS_like"/>
    <property type="match status" value="1"/>
</dbReference>
<dbReference type="Pfam" id="PF14547">
    <property type="entry name" value="Hydrophob_seed"/>
    <property type="match status" value="1"/>
</dbReference>
<dbReference type="PANTHER" id="PTHR31731">
    <property type="match status" value="1"/>
</dbReference>
<sequence>MFELINVSYKNPLLTSPSSSSIVSEPVYKNIFFFWEMASSVKASAALFLSLNLVFFALVSSQNVVNDSNASSCTTNPVVVRPGDGQTCNPLNLGVCHNLLDLVGVELGNVPSKQCCSLIQGLHHLEAAVCLCTAVRANVLGININLPISLSLFLNNCGRRVPAEYICSLV</sequence>
<dbReference type="SMART" id="SM00499">
    <property type="entry name" value="AAI"/>
    <property type="match status" value="1"/>
</dbReference>
<evidence type="ECO:0000256" key="1">
    <source>
        <dbReference type="ARBA" id="ARBA00008965"/>
    </source>
</evidence>
<dbReference type="InterPro" id="IPR016140">
    <property type="entry name" value="Bifunc_inhib/LTP/seed_store"/>
</dbReference>
<gene>
    <name evidence="3" type="ORF">V6N12_009591</name>
</gene>
<evidence type="ECO:0000313" key="4">
    <source>
        <dbReference type="Proteomes" id="UP001472677"/>
    </source>
</evidence>
<evidence type="ECO:0000313" key="3">
    <source>
        <dbReference type="EMBL" id="KAK8500905.1"/>
    </source>
</evidence>
<reference evidence="3 4" key="1">
    <citation type="journal article" date="2024" name="G3 (Bethesda)">
        <title>Genome assembly of Hibiscus sabdariffa L. provides insights into metabolisms of medicinal natural products.</title>
        <authorList>
            <person name="Kim T."/>
        </authorList>
    </citation>
    <scope>NUCLEOTIDE SEQUENCE [LARGE SCALE GENOMIC DNA]</scope>
    <source>
        <strain evidence="3">TK-2024</strain>
        <tissue evidence="3">Old leaves</tissue>
    </source>
</reference>
<dbReference type="InterPro" id="IPR036312">
    <property type="entry name" value="Bifun_inhib/LTP/seed_sf"/>
</dbReference>
<dbReference type="EMBL" id="JBBPBM010000200">
    <property type="protein sequence ID" value="KAK8500905.1"/>
    <property type="molecule type" value="Genomic_DNA"/>
</dbReference>
<comment type="caution">
    <text evidence="3">The sequence shown here is derived from an EMBL/GenBank/DDBJ whole genome shotgun (WGS) entry which is preliminary data.</text>
</comment>
<dbReference type="Gene3D" id="1.10.110.10">
    <property type="entry name" value="Plant lipid-transfer and hydrophobic proteins"/>
    <property type="match status" value="1"/>
</dbReference>
<dbReference type="Proteomes" id="UP001472677">
    <property type="component" value="Unassembled WGS sequence"/>
</dbReference>
<feature type="domain" description="Bifunctional inhibitor/plant lipid transfer protein/seed storage helical" evidence="2">
    <location>
        <begin position="80"/>
        <end position="167"/>
    </location>
</feature>
<protein>
    <recommendedName>
        <fullName evidence="2">Bifunctional inhibitor/plant lipid transfer protein/seed storage helical domain-containing protein</fullName>
    </recommendedName>
</protein>
<name>A0ABR2B2G0_9ROSI</name>
<comment type="similarity">
    <text evidence="1">Belongs to the plant LTP family. PEARLI1 subfamily.</text>
</comment>
<evidence type="ECO:0000259" key="2">
    <source>
        <dbReference type="SMART" id="SM00499"/>
    </source>
</evidence>
<dbReference type="InterPro" id="IPR027923">
    <property type="entry name" value="Hydrophob_seed_dom"/>
</dbReference>
<dbReference type="InterPro" id="IPR051636">
    <property type="entry name" value="Plant_LTP/defense-related"/>
</dbReference>
<proteinExistence type="inferred from homology"/>
<organism evidence="3 4">
    <name type="scientific">Hibiscus sabdariffa</name>
    <name type="common">roselle</name>
    <dbReference type="NCBI Taxonomy" id="183260"/>
    <lineage>
        <taxon>Eukaryota</taxon>
        <taxon>Viridiplantae</taxon>
        <taxon>Streptophyta</taxon>
        <taxon>Embryophyta</taxon>
        <taxon>Tracheophyta</taxon>
        <taxon>Spermatophyta</taxon>
        <taxon>Magnoliopsida</taxon>
        <taxon>eudicotyledons</taxon>
        <taxon>Gunneridae</taxon>
        <taxon>Pentapetalae</taxon>
        <taxon>rosids</taxon>
        <taxon>malvids</taxon>
        <taxon>Malvales</taxon>
        <taxon>Malvaceae</taxon>
        <taxon>Malvoideae</taxon>
        <taxon>Hibiscus</taxon>
    </lineage>
</organism>
<keyword evidence="4" id="KW-1185">Reference proteome</keyword>